<evidence type="ECO:0000313" key="2">
    <source>
        <dbReference type="EMBL" id="SMG10875.1"/>
    </source>
</evidence>
<dbReference type="OrthoDB" id="5117838at2"/>
<dbReference type="EMBL" id="FXAY01000001">
    <property type="protein sequence ID" value="SMG10875.1"/>
    <property type="molecule type" value="Genomic_DNA"/>
</dbReference>
<gene>
    <name evidence="2" type="ORF">SAMN06296010_0256</name>
</gene>
<evidence type="ECO:0000313" key="3">
    <source>
        <dbReference type="Proteomes" id="UP000193244"/>
    </source>
</evidence>
<feature type="compositionally biased region" description="Basic and acidic residues" evidence="1">
    <location>
        <begin position="98"/>
        <end position="107"/>
    </location>
</feature>
<dbReference type="Proteomes" id="UP000193244">
    <property type="component" value="Unassembled WGS sequence"/>
</dbReference>
<feature type="compositionally biased region" description="Basic and acidic residues" evidence="1">
    <location>
        <begin position="40"/>
        <end position="53"/>
    </location>
</feature>
<organism evidence="2 3">
    <name type="scientific">Agreia pratensis</name>
    <dbReference type="NCBI Taxonomy" id="150121"/>
    <lineage>
        <taxon>Bacteria</taxon>
        <taxon>Bacillati</taxon>
        <taxon>Actinomycetota</taxon>
        <taxon>Actinomycetes</taxon>
        <taxon>Micrococcales</taxon>
        <taxon>Microbacteriaceae</taxon>
        <taxon>Agreia</taxon>
    </lineage>
</organism>
<dbReference type="RefSeq" id="WP_085482189.1">
    <property type="nucleotide sequence ID" value="NZ_FXAY01000001.1"/>
</dbReference>
<evidence type="ECO:0000256" key="1">
    <source>
        <dbReference type="SAM" id="MobiDB-lite"/>
    </source>
</evidence>
<feature type="compositionally biased region" description="Polar residues" evidence="1">
    <location>
        <begin position="1"/>
        <end position="10"/>
    </location>
</feature>
<feature type="region of interest" description="Disordered" evidence="1">
    <location>
        <begin position="1"/>
        <end position="107"/>
    </location>
</feature>
<feature type="compositionally biased region" description="Basic and acidic residues" evidence="1">
    <location>
        <begin position="74"/>
        <end position="84"/>
    </location>
</feature>
<proteinExistence type="predicted"/>
<reference evidence="3" key="1">
    <citation type="submission" date="2017-04" db="EMBL/GenBank/DDBJ databases">
        <authorList>
            <person name="Varghese N."/>
            <person name="Submissions S."/>
        </authorList>
    </citation>
    <scope>NUCLEOTIDE SEQUENCE [LARGE SCALE GENOMIC DNA]</scope>
    <source>
        <strain evidence="3">VKM Ac-2510</strain>
    </source>
</reference>
<accession>A0A1X7I8D2</accession>
<name>A0A1X7I8D2_9MICO</name>
<keyword evidence="3" id="KW-1185">Reference proteome</keyword>
<dbReference type="AlphaFoldDB" id="A0A1X7I8D2"/>
<sequence>MNASDPSTGKPNDAARQEPNLSALDEVAHPFDQTNGIVEDVDRRHGETHHNDEQLDADPDVDPDVDSTPEDEEPGRQSPDDRRPLVNTELIAEEVFGDDERRKPRFD</sequence>
<protein>
    <submittedName>
        <fullName evidence="2">Uncharacterized protein</fullName>
    </submittedName>
</protein>
<feature type="compositionally biased region" description="Acidic residues" evidence="1">
    <location>
        <begin position="54"/>
        <end position="73"/>
    </location>
</feature>